<proteinExistence type="predicted"/>
<reference evidence="2" key="1">
    <citation type="journal article" date="2005" name="Nature">
        <title>The map-based sequence of the rice genome.</title>
        <authorList>
            <consortium name="International rice genome sequencing project (IRGSP)"/>
            <person name="Matsumoto T."/>
            <person name="Wu J."/>
            <person name="Kanamori H."/>
            <person name="Katayose Y."/>
            <person name="Fujisawa M."/>
            <person name="Namiki N."/>
            <person name="Mizuno H."/>
            <person name="Yamamoto K."/>
            <person name="Antonio B.A."/>
            <person name="Baba T."/>
            <person name="Sakata K."/>
            <person name="Nagamura Y."/>
            <person name="Aoki H."/>
            <person name="Arikawa K."/>
            <person name="Arita K."/>
            <person name="Bito T."/>
            <person name="Chiden Y."/>
            <person name="Fujitsuka N."/>
            <person name="Fukunaka R."/>
            <person name="Hamada M."/>
            <person name="Harada C."/>
            <person name="Hayashi A."/>
            <person name="Hijishita S."/>
            <person name="Honda M."/>
            <person name="Hosokawa S."/>
            <person name="Ichikawa Y."/>
            <person name="Idonuma A."/>
            <person name="Iijima M."/>
            <person name="Ikeda M."/>
            <person name="Ikeno M."/>
            <person name="Ito K."/>
            <person name="Ito S."/>
            <person name="Ito T."/>
            <person name="Ito Y."/>
            <person name="Ito Y."/>
            <person name="Iwabuchi A."/>
            <person name="Kamiya K."/>
            <person name="Karasawa W."/>
            <person name="Kurita K."/>
            <person name="Katagiri S."/>
            <person name="Kikuta A."/>
            <person name="Kobayashi H."/>
            <person name="Kobayashi N."/>
            <person name="Machita K."/>
            <person name="Maehara T."/>
            <person name="Masukawa M."/>
            <person name="Mizubayashi T."/>
            <person name="Mukai Y."/>
            <person name="Nagasaki H."/>
            <person name="Nagata Y."/>
            <person name="Naito S."/>
            <person name="Nakashima M."/>
            <person name="Nakama Y."/>
            <person name="Nakamichi Y."/>
            <person name="Nakamura M."/>
            <person name="Meguro A."/>
            <person name="Negishi M."/>
            <person name="Ohta I."/>
            <person name="Ohta T."/>
            <person name="Okamoto M."/>
            <person name="Ono N."/>
            <person name="Saji S."/>
            <person name="Sakaguchi M."/>
            <person name="Sakai K."/>
            <person name="Shibata M."/>
            <person name="Shimokawa T."/>
            <person name="Song J."/>
            <person name="Takazaki Y."/>
            <person name="Terasawa K."/>
            <person name="Tsugane M."/>
            <person name="Tsuji K."/>
            <person name="Ueda S."/>
            <person name="Waki K."/>
            <person name="Yamagata H."/>
            <person name="Yamamoto M."/>
            <person name="Yamamoto S."/>
            <person name="Yamane H."/>
            <person name="Yoshiki S."/>
            <person name="Yoshihara R."/>
            <person name="Yukawa K."/>
            <person name="Zhong H."/>
            <person name="Yano M."/>
            <person name="Yuan Q."/>
            <person name="Ouyang S."/>
            <person name="Liu J."/>
            <person name="Jones K.M."/>
            <person name="Gansberger K."/>
            <person name="Moffat K."/>
            <person name="Hill J."/>
            <person name="Bera J."/>
            <person name="Fadrosh D."/>
            <person name="Jin S."/>
            <person name="Johri S."/>
            <person name="Kim M."/>
            <person name="Overton L."/>
            <person name="Reardon M."/>
            <person name="Tsitrin T."/>
            <person name="Vuong H."/>
            <person name="Weaver B."/>
            <person name="Ciecko A."/>
            <person name="Tallon L."/>
            <person name="Jackson J."/>
            <person name="Pai G."/>
            <person name="Aken S.V."/>
            <person name="Utterback T."/>
            <person name="Reidmuller S."/>
            <person name="Feldblyum T."/>
            <person name="Hsiao J."/>
            <person name="Zismann V."/>
            <person name="Iobst S."/>
            <person name="de Vazeille A.R."/>
            <person name="Buell C.R."/>
            <person name="Ying K."/>
            <person name="Li Y."/>
            <person name="Lu T."/>
            <person name="Huang Y."/>
            <person name="Zhao Q."/>
            <person name="Feng Q."/>
            <person name="Zhang L."/>
            <person name="Zhu J."/>
            <person name="Weng Q."/>
            <person name="Mu J."/>
            <person name="Lu Y."/>
            <person name="Fan D."/>
            <person name="Liu Y."/>
            <person name="Guan J."/>
            <person name="Zhang Y."/>
            <person name="Yu S."/>
            <person name="Liu X."/>
            <person name="Zhang Y."/>
            <person name="Hong G."/>
            <person name="Han B."/>
            <person name="Choisne N."/>
            <person name="Demange N."/>
            <person name="Orjeda G."/>
            <person name="Samain S."/>
            <person name="Cattolico L."/>
            <person name="Pelletier E."/>
            <person name="Couloux A."/>
            <person name="Segurens B."/>
            <person name="Wincker P."/>
            <person name="D'Hont A."/>
            <person name="Scarpelli C."/>
            <person name="Weissenbach J."/>
            <person name="Salanoubat M."/>
            <person name="Quetier F."/>
            <person name="Yu Y."/>
            <person name="Kim H.R."/>
            <person name="Rambo T."/>
            <person name="Currie J."/>
            <person name="Collura K."/>
            <person name="Luo M."/>
            <person name="Yang T."/>
            <person name="Ammiraju J.S.S."/>
            <person name="Engler F."/>
            <person name="Soderlund C."/>
            <person name="Wing R.A."/>
            <person name="Palmer L.E."/>
            <person name="de la Bastide M."/>
            <person name="Spiegel L."/>
            <person name="Nascimento L."/>
            <person name="Zutavern T."/>
            <person name="O'Shaughnessy A."/>
            <person name="Dike S."/>
            <person name="Dedhia N."/>
            <person name="Preston R."/>
            <person name="Balija V."/>
            <person name="McCombie W.R."/>
            <person name="Chow T."/>
            <person name="Chen H."/>
            <person name="Chung M."/>
            <person name="Chen C."/>
            <person name="Shaw J."/>
            <person name="Wu H."/>
            <person name="Hsiao K."/>
            <person name="Chao Y."/>
            <person name="Chu M."/>
            <person name="Cheng C."/>
            <person name="Hour A."/>
            <person name="Lee P."/>
            <person name="Lin S."/>
            <person name="Lin Y."/>
            <person name="Liou J."/>
            <person name="Liu S."/>
            <person name="Hsing Y."/>
            <person name="Raghuvanshi S."/>
            <person name="Mohanty A."/>
            <person name="Bharti A.K."/>
            <person name="Gaur A."/>
            <person name="Gupta V."/>
            <person name="Kumar D."/>
            <person name="Ravi V."/>
            <person name="Vij S."/>
            <person name="Kapur A."/>
            <person name="Khurana P."/>
            <person name="Khurana P."/>
            <person name="Khurana J.P."/>
            <person name="Tyagi A.K."/>
            <person name="Gaikwad K."/>
            <person name="Singh A."/>
            <person name="Dalal V."/>
            <person name="Srivastava S."/>
            <person name="Dixit A."/>
            <person name="Pal A.K."/>
            <person name="Ghazi I.A."/>
            <person name="Yadav M."/>
            <person name="Pandit A."/>
            <person name="Bhargava A."/>
            <person name="Sureshbabu K."/>
            <person name="Batra K."/>
            <person name="Sharma T.R."/>
            <person name="Mohapatra T."/>
            <person name="Singh N.K."/>
            <person name="Messing J."/>
            <person name="Nelson A.B."/>
            <person name="Fuks G."/>
            <person name="Kavchok S."/>
            <person name="Keizer G."/>
            <person name="Linton E."/>
            <person name="Llaca V."/>
            <person name="Song R."/>
            <person name="Tanyolac B."/>
            <person name="Young S."/>
            <person name="Ho-Il K."/>
            <person name="Hahn J.H."/>
            <person name="Sangsakoo G."/>
            <person name="Vanavichit A."/>
            <person name="de Mattos Luiz.A.T."/>
            <person name="Zimmer P.D."/>
            <person name="Malone G."/>
            <person name="Dellagostin O."/>
            <person name="de Oliveira A.C."/>
            <person name="Bevan M."/>
            <person name="Bancroft I."/>
            <person name="Minx P."/>
            <person name="Cordum H."/>
            <person name="Wilson R."/>
            <person name="Cheng Z."/>
            <person name="Jin W."/>
            <person name="Jiang J."/>
            <person name="Leong S.A."/>
            <person name="Iwama H."/>
            <person name="Gojobori T."/>
            <person name="Itoh T."/>
            <person name="Niimura Y."/>
            <person name="Fujii Y."/>
            <person name="Habara T."/>
            <person name="Sakai H."/>
            <person name="Sato Y."/>
            <person name="Wilson G."/>
            <person name="Kumar K."/>
            <person name="McCouch S."/>
            <person name="Juretic N."/>
            <person name="Hoen D."/>
            <person name="Wright S."/>
            <person name="Bruskiewich R."/>
            <person name="Bureau T."/>
            <person name="Miyao A."/>
            <person name="Hirochika H."/>
            <person name="Nishikawa T."/>
            <person name="Kadowaki K."/>
            <person name="Sugiura M."/>
            <person name="Burr B."/>
            <person name="Sasaki T."/>
        </authorList>
    </citation>
    <scope>NUCLEOTIDE SEQUENCE [LARGE SCALE GENOMIC DNA]</scope>
    <source>
        <strain evidence="2">cv. Nipponbare</strain>
    </source>
</reference>
<dbReference type="AlphaFoldDB" id="Q7XK67"/>
<sequence>MSISKIAAPLDGFLGGKWRGGRGDAQGVEQAKDAAMWAQGEGNKAGVREMDVQISFVGLDIGLVDIF</sequence>
<protein>
    <submittedName>
        <fullName evidence="1">OSJNBa0028M15.20 protein</fullName>
    </submittedName>
</protein>
<organism evidence="1 2">
    <name type="scientific">Oryza sativa subsp. japonica</name>
    <name type="common">Rice</name>
    <dbReference type="NCBI Taxonomy" id="39947"/>
    <lineage>
        <taxon>Eukaryota</taxon>
        <taxon>Viridiplantae</taxon>
        <taxon>Streptophyta</taxon>
        <taxon>Embryophyta</taxon>
        <taxon>Tracheophyta</taxon>
        <taxon>Spermatophyta</taxon>
        <taxon>Magnoliopsida</taxon>
        <taxon>Liliopsida</taxon>
        <taxon>Poales</taxon>
        <taxon>Poaceae</taxon>
        <taxon>BOP clade</taxon>
        <taxon>Oryzoideae</taxon>
        <taxon>Oryzeae</taxon>
        <taxon>Oryzinae</taxon>
        <taxon>Oryza</taxon>
        <taxon>Oryza sativa</taxon>
    </lineage>
</organism>
<evidence type="ECO:0000313" key="2">
    <source>
        <dbReference type="Proteomes" id="UP000000763"/>
    </source>
</evidence>
<evidence type="ECO:0000313" key="1">
    <source>
        <dbReference type="EMBL" id="CAE05828.1"/>
    </source>
</evidence>
<accession>Q7XK67</accession>
<gene>
    <name evidence="1" type="primary">OSJNBa0028M15.20</name>
</gene>
<name>Q7XK67_ORYSJ</name>
<dbReference type="Proteomes" id="UP000000763">
    <property type="component" value="Chromosome 4"/>
</dbReference>
<reference evidence="2" key="2">
    <citation type="journal article" date="2008" name="Nucleic Acids Res.">
        <title>The rice annotation project database (RAP-DB): 2008 update.</title>
        <authorList>
            <consortium name="The rice annotation project (RAP)"/>
        </authorList>
    </citation>
    <scope>GENOME REANNOTATION</scope>
    <source>
        <strain evidence="2">cv. Nipponbare</strain>
    </source>
</reference>
<dbReference type="EMBL" id="AL662961">
    <property type="protein sequence ID" value="CAE05828.1"/>
    <property type="molecule type" value="Genomic_DNA"/>
</dbReference>